<reference evidence="1 2" key="1">
    <citation type="submission" date="2018-10" db="EMBL/GenBank/DDBJ databases">
        <title>Isolation, diversity and antifungal activity of actinobacteria from wheat.</title>
        <authorList>
            <person name="Han C."/>
        </authorList>
    </citation>
    <scope>NUCLEOTIDE SEQUENCE [LARGE SCALE GENOMIC DNA]</scope>
    <source>
        <strain evidence="1 2">NEAU-YY56</strain>
    </source>
</reference>
<dbReference type="Proteomes" id="UP000269289">
    <property type="component" value="Unassembled WGS sequence"/>
</dbReference>
<sequence>MSGLLGITETAHRLGVTTRQVRNLVLAGDLHQVARGVIDATSVERYASVARTGKQAWAPPTAWAAIALLEHAPTPWLGTSQTARLRRRLRTLTPLALVERTRRRATATAFDAHRAALPRLAPHLISPRREAIGLAAAVGTADGYVAPDAVEHLVRTYALNPRPDGVVTLRATTMDLAVVRALAVGPVLAALDLAASPDLRERRAGLDTLQAHLRSDP</sequence>
<comment type="caution">
    <text evidence="1">The sequence shown here is derived from an EMBL/GenBank/DDBJ whole genome shotgun (WGS) entry which is preliminary data.</text>
</comment>
<dbReference type="EMBL" id="RFFI01000008">
    <property type="protein sequence ID" value="RMI13861.1"/>
    <property type="molecule type" value="Genomic_DNA"/>
</dbReference>
<dbReference type="OrthoDB" id="5074901at2"/>
<dbReference type="AlphaFoldDB" id="A0A3M2JNH3"/>
<evidence type="ECO:0000313" key="2">
    <source>
        <dbReference type="Proteomes" id="UP000269289"/>
    </source>
</evidence>
<accession>A0A3M2JNH3</accession>
<evidence type="ECO:0000313" key="1">
    <source>
        <dbReference type="EMBL" id="RMI13861.1"/>
    </source>
</evidence>
<gene>
    <name evidence="1" type="ORF">EBM89_02500</name>
</gene>
<keyword evidence="2" id="KW-1185">Reference proteome</keyword>
<dbReference type="RefSeq" id="WP_122147884.1">
    <property type="nucleotide sequence ID" value="NZ_RFFI01000008.1"/>
</dbReference>
<proteinExistence type="predicted"/>
<protein>
    <submittedName>
        <fullName evidence="1">Uncharacterized protein</fullName>
    </submittedName>
</protein>
<name>A0A3M2JNH3_9CELL</name>
<organism evidence="1 2">
    <name type="scientific">Cellulomonas triticagri</name>
    <dbReference type="NCBI Taxonomy" id="2483352"/>
    <lineage>
        <taxon>Bacteria</taxon>
        <taxon>Bacillati</taxon>
        <taxon>Actinomycetota</taxon>
        <taxon>Actinomycetes</taxon>
        <taxon>Micrococcales</taxon>
        <taxon>Cellulomonadaceae</taxon>
        <taxon>Cellulomonas</taxon>
    </lineage>
</organism>